<dbReference type="PANTHER" id="PTHR11910">
    <property type="entry name" value="ATP SYNTHASE DELTA CHAIN"/>
    <property type="match status" value="1"/>
</dbReference>
<dbReference type="PRINTS" id="PR00125">
    <property type="entry name" value="ATPASEDELTA"/>
</dbReference>
<comment type="function">
    <text evidence="8">F(1)F(0) ATP synthase produces ATP from ADP in the presence of a proton or sodium gradient. F-type ATPases consist of two structural domains, F(1) containing the extramembraneous catalytic core and F(0) containing the membrane proton channel, linked together by a central stalk and a peripheral stalk. During catalysis, ATP synthesis in the catalytic domain of F(1) is coupled via a rotary mechanism of the central stalk subunits to proton translocation.</text>
</comment>
<reference evidence="9 10" key="1">
    <citation type="submission" date="2018-05" db="EMBL/GenBank/DDBJ databases">
        <title>Genomic Encyclopedia of Type Strains, Phase IV (KMG-IV): sequencing the most valuable type-strain genomes for metagenomic binning, comparative biology and taxonomic classification.</title>
        <authorList>
            <person name="Goeker M."/>
        </authorList>
    </citation>
    <scope>NUCLEOTIDE SEQUENCE [LARGE SCALE GENOMIC DNA]</scope>
    <source>
        <strain evidence="9 10">DSM 25134</strain>
    </source>
</reference>
<dbReference type="Gene3D" id="1.10.520.20">
    <property type="entry name" value="N-terminal domain of the delta subunit of the F1F0-ATP synthase"/>
    <property type="match status" value="1"/>
</dbReference>
<comment type="subcellular location">
    <subcellularLocation>
        <location evidence="8">Cell membrane</location>
        <topology evidence="8">Peripheral membrane protein</topology>
    </subcellularLocation>
    <subcellularLocation>
        <location evidence="1">Membrane</location>
    </subcellularLocation>
</comment>
<protein>
    <recommendedName>
        <fullName evidence="8">ATP synthase subunit delta</fullName>
    </recommendedName>
    <alternativeName>
        <fullName evidence="8">ATP synthase F(1) sector subunit delta</fullName>
    </alternativeName>
    <alternativeName>
        <fullName evidence="8">F-type ATPase subunit delta</fullName>
        <shortName evidence="8">F-ATPase subunit delta</shortName>
    </alternativeName>
</protein>
<dbReference type="Pfam" id="PF00213">
    <property type="entry name" value="OSCP"/>
    <property type="match status" value="1"/>
</dbReference>
<dbReference type="RefSeq" id="WP_059285297.1">
    <property type="nucleotide sequence ID" value="NZ_LNQU01000021.1"/>
</dbReference>
<proteinExistence type="inferred from homology"/>
<dbReference type="SUPFAM" id="SSF47928">
    <property type="entry name" value="N-terminal domain of the delta subunit of the F1F0-ATP synthase"/>
    <property type="match status" value="1"/>
</dbReference>
<dbReference type="NCBIfam" id="NF004402">
    <property type="entry name" value="PRK05758.2-2"/>
    <property type="match status" value="1"/>
</dbReference>
<dbReference type="GO" id="GO:0005886">
    <property type="term" value="C:plasma membrane"/>
    <property type="evidence" value="ECO:0007669"/>
    <property type="project" value="UniProtKB-SubCell"/>
</dbReference>
<evidence type="ECO:0000256" key="6">
    <source>
        <dbReference type="ARBA" id="ARBA00023196"/>
    </source>
</evidence>
<sequence length="178" mass="19617">MAELITVARPYAEAVYSLATETRTLDQWSDALAWLAAMVNNPDMVEVVTNPKHTAKEVEALMLDVLGERANESVKNFLVALIENHRLMLLPHIASQFELFKAEAENIVDAQVETAFPLTEEQKAELTSTLSKHYGKTVRLDVRDNADLIGGVRVLVGDDVIDSSVRGKLQAMAASLKN</sequence>
<evidence type="ECO:0000256" key="1">
    <source>
        <dbReference type="ARBA" id="ARBA00004370"/>
    </source>
</evidence>
<dbReference type="HAMAP" id="MF_01416">
    <property type="entry name" value="ATP_synth_delta_bact"/>
    <property type="match status" value="1"/>
</dbReference>
<comment type="function">
    <text evidence="8">This protein is part of the stalk that links CF(0) to CF(1). It either transmits conformational changes from CF(0) to CF(1) or is implicated in proton conduction.</text>
</comment>
<dbReference type="AlphaFoldDB" id="A0A318JE70"/>
<dbReference type="NCBIfam" id="TIGR01145">
    <property type="entry name" value="ATP_synt_delta"/>
    <property type="match status" value="1"/>
</dbReference>
<evidence type="ECO:0000313" key="9">
    <source>
        <dbReference type="EMBL" id="PXX46045.1"/>
    </source>
</evidence>
<dbReference type="InterPro" id="IPR000711">
    <property type="entry name" value="ATPase_OSCP/dsu"/>
</dbReference>
<evidence type="ECO:0000256" key="8">
    <source>
        <dbReference type="HAMAP-Rule" id="MF_01416"/>
    </source>
</evidence>
<comment type="similarity">
    <text evidence="8">Belongs to the ATPase delta chain family.</text>
</comment>
<keyword evidence="2 8" id="KW-0813">Transport</keyword>
<accession>A0A318JE70</accession>
<name>A0A318JE70_9NEIS</name>
<gene>
    <name evidence="8" type="primary">atpH</name>
    <name evidence="9" type="ORF">DFR38_110143</name>
</gene>
<dbReference type="EMBL" id="QJKC01000010">
    <property type="protein sequence ID" value="PXX46045.1"/>
    <property type="molecule type" value="Genomic_DNA"/>
</dbReference>
<dbReference type="InterPro" id="IPR026015">
    <property type="entry name" value="ATP_synth_OSCP/delta_N_sf"/>
</dbReference>
<dbReference type="OrthoDB" id="9816221at2"/>
<evidence type="ECO:0000313" key="10">
    <source>
        <dbReference type="Proteomes" id="UP000248395"/>
    </source>
</evidence>
<evidence type="ECO:0000256" key="3">
    <source>
        <dbReference type="ARBA" id="ARBA00022781"/>
    </source>
</evidence>
<keyword evidence="6 8" id="KW-0139">CF(1)</keyword>
<evidence type="ECO:0000256" key="5">
    <source>
        <dbReference type="ARBA" id="ARBA00023136"/>
    </source>
</evidence>
<keyword evidence="8" id="KW-1003">Cell membrane</keyword>
<keyword evidence="10" id="KW-1185">Reference proteome</keyword>
<dbReference type="GO" id="GO:0046933">
    <property type="term" value="F:proton-transporting ATP synthase activity, rotational mechanism"/>
    <property type="evidence" value="ECO:0007669"/>
    <property type="project" value="UniProtKB-UniRule"/>
</dbReference>
<evidence type="ECO:0000256" key="2">
    <source>
        <dbReference type="ARBA" id="ARBA00022448"/>
    </source>
</evidence>
<evidence type="ECO:0000256" key="7">
    <source>
        <dbReference type="ARBA" id="ARBA00023310"/>
    </source>
</evidence>
<dbReference type="Proteomes" id="UP000248395">
    <property type="component" value="Unassembled WGS sequence"/>
</dbReference>
<comment type="caution">
    <text evidence="9">The sequence shown here is derived from an EMBL/GenBank/DDBJ whole genome shotgun (WGS) entry which is preliminary data.</text>
</comment>
<keyword evidence="5 8" id="KW-0472">Membrane</keyword>
<organism evidence="9 10">
    <name type="scientific">Aquitalea magnusonii</name>
    <dbReference type="NCBI Taxonomy" id="332411"/>
    <lineage>
        <taxon>Bacteria</taxon>
        <taxon>Pseudomonadati</taxon>
        <taxon>Pseudomonadota</taxon>
        <taxon>Betaproteobacteria</taxon>
        <taxon>Neisseriales</taxon>
        <taxon>Chromobacteriaceae</taxon>
        <taxon>Aquitalea</taxon>
    </lineage>
</organism>
<keyword evidence="3 8" id="KW-0375">Hydrogen ion transport</keyword>
<dbReference type="GO" id="GO:0045259">
    <property type="term" value="C:proton-transporting ATP synthase complex"/>
    <property type="evidence" value="ECO:0007669"/>
    <property type="project" value="UniProtKB-KW"/>
</dbReference>
<keyword evidence="4 8" id="KW-0406">Ion transport</keyword>
<evidence type="ECO:0000256" key="4">
    <source>
        <dbReference type="ARBA" id="ARBA00023065"/>
    </source>
</evidence>
<keyword evidence="7 8" id="KW-0066">ATP synthesis</keyword>